<protein>
    <submittedName>
        <fullName evidence="1">Uncharacterized protein</fullName>
    </submittedName>
</protein>
<accession>A0A2W5PXG1</accession>
<dbReference type="AlphaFoldDB" id="A0A2W5PXG1"/>
<sequence>MLVTAFEKGSEAQPVQANMEEALWSALGMDDLSSKMANASAGIQVSDVNGGGGRSGITTCWQCTSYYNDCPAI</sequence>
<organism evidence="1 2">
    <name type="scientific">Micavibrio aeruginosavorus</name>
    <dbReference type="NCBI Taxonomy" id="349221"/>
    <lineage>
        <taxon>Bacteria</taxon>
        <taxon>Pseudomonadati</taxon>
        <taxon>Bdellovibrionota</taxon>
        <taxon>Bdellovibrionia</taxon>
        <taxon>Bdellovibrionales</taxon>
        <taxon>Pseudobdellovibrionaceae</taxon>
        <taxon>Micavibrio</taxon>
    </lineage>
</organism>
<proteinExistence type="predicted"/>
<evidence type="ECO:0000313" key="1">
    <source>
        <dbReference type="EMBL" id="PZQ43770.1"/>
    </source>
</evidence>
<name>A0A2W5PXG1_9BACT</name>
<comment type="caution">
    <text evidence="1">The sequence shown here is derived from an EMBL/GenBank/DDBJ whole genome shotgun (WGS) entry which is preliminary data.</text>
</comment>
<gene>
    <name evidence="1" type="ORF">DI551_11485</name>
</gene>
<reference evidence="1 2" key="1">
    <citation type="submission" date="2017-08" db="EMBL/GenBank/DDBJ databases">
        <title>Infants hospitalized years apart are colonized by the same room-sourced microbial strains.</title>
        <authorList>
            <person name="Brooks B."/>
            <person name="Olm M.R."/>
            <person name="Firek B.A."/>
            <person name="Baker R."/>
            <person name="Thomas B.C."/>
            <person name="Morowitz M.J."/>
            <person name="Banfield J.F."/>
        </authorList>
    </citation>
    <scope>NUCLEOTIDE SEQUENCE [LARGE SCALE GENOMIC DNA]</scope>
    <source>
        <strain evidence="1">S2_005_002_R2_29</strain>
    </source>
</reference>
<evidence type="ECO:0000313" key="2">
    <source>
        <dbReference type="Proteomes" id="UP000249417"/>
    </source>
</evidence>
<dbReference type="EMBL" id="QFQB01000131">
    <property type="protein sequence ID" value="PZQ43770.1"/>
    <property type="molecule type" value="Genomic_DNA"/>
</dbReference>
<dbReference type="Proteomes" id="UP000249417">
    <property type="component" value="Unassembled WGS sequence"/>
</dbReference>